<evidence type="ECO:0000256" key="1">
    <source>
        <dbReference type="SAM" id="MobiDB-lite"/>
    </source>
</evidence>
<sequence length="276" mass="28881">MLSVAAPSDAVPPAAAGSSRPPPVVAPLADPAPSAALSAAAAAAAVALPGAPRKPSGAAAGSAGAPGDDDGGDASEPAGGARRRAAGDVCLSDYDAVQAALMEETCIVVDEKDNVVGPESKKNCHLNSNIRAGLLHRAFSVFLFDTAGRLLLQQRAAEKITFPSMFTNTCCSHPLHFEEEMENEAQLGQFPFEFLTRIHYCAPSDGIWGEHESMPAPHRALFSDSSRRGERKGGGVFSVFVSNSFSDVAFAPLIVDYILFIQADVTLDVNRNEVMS</sequence>
<dbReference type="CDD" id="cd02885">
    <property type="entry name" value="NUDIX_IPP_Isomerase"/>
    <property type="match status" value="1"/>
</dbReference>
<dbReference type="SUPFAM" id="SSF55811">
    <property type="entry name" value="Nudix"/>
    <property type="match status" value="1"/>
</dbReference>
<gene>
    <name evidence="2" type="ORF">BJ554DRAFT_1044</name>
</gene>
<dbReference type="PANTHER" id="PTHR10885:SF0">
    <property type="entry name" value="ISOPENTENYL-DIPHOSPHATE DELTA-ISOMERASE"/>
    <property type="match status" value="1"/>
</dbReference>
<dbReference type="GO" id="GO:0005737">
    <property type="term" value="C:cytoplasm"/>
    <property type="evidence" value="ECO:0007669"/>
    <property type="project" value="TreeGrafter"/>
</dbReference>
<protein>
    <submittedName>
        <fullName evidence="2">NUDIX hydrolase domain-like protein</fullName>
    </submittedName>
</protein>
<dbReference type="EMBL" id="JAEFCI010008075">
    <property type="protein sequence ID" value="KAG5458686.1"/>
    <property type="molecule type" value="Genomic_DNA"/>
</dbReference>
<evidence type="ECO:0000313" key="3">
    <source>
        <dbReference type="Proteomes" id="UP000673691"/>
    </source>
</evidence>
<feature type="non-terminal residue" evidence="2">
    <location>
        <position position="276"/>
    </location>
</feature>
<dbReference type="GO" id="GO:0016787">
    <property type="term" value="F:hydrolase activity"/>
    <property type="evidence" value="ECO:0007669"/>
    <property type="project" value="UniProtKB-KW"/>
</dbReference>
<dbReference type="PANTHER" id="PTHR10885">
    <property type="entry name" value="ISOPENTENYL-DIPHOSPHATE DELTA-ISOMERASE"/>
    <property type="match status" value="1"/>
</dbReference>
<dbReference type="InterPro" id="IPR011876">
    <property type="entry name" value="IsopentenylPP_isomerase_typ1"/>
</dbReference>
<feature type="compositionally biased region" description="Low complexity" evidence="1">
    <location>
        <begin position="1"/>
        <end position="19"/>
    </location>
</feature>
<keyword evidence="3" id="KW-1185">Reference proteome</keyword>
<dbReference type="NCBIfam" id="TIGR02150">
    <property type="entry name" value="IPP_isom_1"/>
    <property type="match status" value="1"/>
</dbReference>
<dbReference type="GO" id="GO:0004452">
    <property type="term" value="F:isopentenyl-diphosphate delta-isomerase activity"/>
    <property type="evidence" value="ECO:0007669"/>
    <property type="project" value="InterPro"/>
</dbReference>
<comment type="caution">
    <text evidence="2">The sequence shown here is derived from an EMBL/GenBank/DDBJ whole genome shotgun (WGS) entry which is preliminary data.</text>
</comment>
<dbReference type="OrthoDB" id="510307at2759"/>
<dbReference type="Proteomes" id="UP000673691">
    <property type="component" value="Unassembled WGS sequence"/>
</dbReference>
<organism evidence="2 3">
    <name type="scientific">Olpidium bornovanus</name>
    <dbReference type="NCBI Taxonomy" id="278681"/>
    <lineage>
        <taxon>Eukaryota</taxon>
        <taxon>Fungi</taxon>
        <taxon>Fungi incertae sedis</taxon>
        <taxon>Olpidiomycota</taxon>
        <taxon>Olpidiomycotina</taxon>
        <taxon>Olpidiomycetes</taxon>
        <taxon>Olpidiales</taxon>
        <taxon>Olpidiaceae</taxon>
        <taxon>Olpidium</taxon>
    </lineage>
</organism>
<evidence type="ECO:0000313" key="2">
    <source>
        <dbReference type="EMBL" id="KAG5458686.1"/>
    </source>
</evidence>
<feature type="compositionally biased region" description="Low complexity" evidence="1">
    <location>
        <begin position="50"/>
        <end position="66"/>
    </location>
</feature>
<dbReference type="GO" id="GO:0050992">
    <property type="term" value="P:dimethylallyl diphosphate biosynthetic process"/>
    <property type="evidence" value="ECO:0007669"/>
    <property type="project" value="UniProtKB-UniPathway"/>
</dbReference>
<dbReference type="InterPro" id="IPR015797">
    <property type="entry name" value="NUDIX_hydrolase-like_dom_sf"/>
</dbReference>
<proteinExistence type="predicted"/>
<dbReference type="AlphaFoldDB" id="A0A8H7ZSR5"/>
<reference evidence="2 3" key="1">
    <citation type="journal article" name="Sci. Rep.">
        <title>Genome-scale phylogenetic analyses confirm Olpidium as the closest living zoosporic fungus to the non-flagellated, terrestrial fungi.</title>
        <authorList>
            <person name="Chang Y."/>
            <person name="Rochon D."/>
            <person name="Sekimoto S."/>
            <person name="Wang Y."/>
            <person name="Chovatia M."/>
            <person name="Sandor L."/>
            <person name="Salamov A."/>
            <person name="Grigoriev I.V."/>
            <person name="Stajich J.E."/>
            <person name="Spatafora J.W."/>
        </authorList>
    </citation>
    <scope>NUCLEOTIDE SEQUENCE [LARGE SCALE GENOMIC DNA]</scope>
    <source>
        <strain evidence="2">S191</strain>
    </source>
</reference>
<dbReference type="UniPathway" id="UPA00059">
    <property type="reaction ID" value="UER00104"/>
</dbReference>
<name>A0A8H7ZSR5_9FUNG</name>
<dbReference type="GO" id="GO:0009240">
    <property type="term" value="P:isopentenyl diphosphate biosynthetic process"/>
    <property type="evidence" value="ECO:0007669"/>
    <property type="project" value="TreeGrafter"/>
</dbReference>
<feature type="region of interest" description="Disordered" evidence="1">
    <location>
        <begin position="1"/>
        <end position="32"/>
    </location>
</feature>
<dbReference type="Gene3D" id="3.90.79.10">
    <property type="entry name" value="Nucleoside Triphosphate Pyrophosphohydrolase"/>
    <property type="match status" value="1"/>
</dbReference>
<accession>A0A8H7ZSR5</accession>
<feature type="region of interest" description="Disordered" evidence="1">
    <location>
        <begin position="50"/>
        <end position="82"/>
    </location>
</feature>